<reference evidence="2" key="1">
    <citation type="submission" date="2019-11" db="EMBL/GenBank/DDBJ databases">
        <authorList>
            <person name="Liu Y."/>
            <person name="Hou J."/>
            <person name="Li T.-Q."/>
            <person name="Guan C.-H."/>
            <person name="Wu X."/>
            <person name="Wu H.-Z."/>
            <person name="Ling F."/>
            <person name="Zhang R."/>
            <person name="Shi X.-G."/>
            <person name="Ren J.-P."/>
            <person name="Chen E.-F."/>
            <person name="Sun J.-M."/>
        </authorList>
    </citation>
    <scope>NUCLEOTIDE SEQUENCE</scope>
    <source>
        <strain evidence="2">Adult_tree_wgs_1</strain>
        <tissue evidence="2">Leaves</tissue>
    </source>
</reference>
<evidence type="ECO:0000313" key="2">
    <source>
        <dbReference type="EMBL" id="KAF7131897.1"/>
    </source>
</evidence>
<feature type="region of interest" description="Disordered" evidence="1">
    <location>
        <begin position="60"/>
        <end position="91"/>
    </location>
</feature>
<feature type="region of interest" description="Disordered" evidence="1">
    <location>
        <begin position="120"/>
        <end position="142"/>
    </location>
</feature>
<name>A0A834LE30_RHOSS</name>
<sequence length="315" mass="34931">MRRLISAQELEVMFKKGKAGNVQIKQMGGSKIVGDIQLMVDGRKYNVRVEEEGTFRTVSATNQVGNLESNSDREKEDAEVDKRFDDMDASKNDQENLVDDMEIQGNKILNDRGKINEEVAKESGNKEEEAEKARNNGLNDSHFSGKEILQALQGAETLGKPDSNYIELAKDSSQIQNTEAQAGENQDQGKDGRGVENNSLQCISNIPVRASQVCGINLHVDLIPSAVRRNVRSQQLEASENSKREGFAEYINASQQQEQNEIDKELQKTIAAGNSLGIKFGNPGIKRMKKMIENEAKALKASLKDNSFAPLMRDD</sequence>
<protein>
    <submittedName>
        <fullName evidence="2">Uncharacterized protein</fullName>
    </submittedName>
</protein>
<comment type="caution">
    <text evidence="2">The sequence shown here is derived from an EMBL/GenBank/DDBJ whole genome shotgun (WGS) entry which is preliminary data.</text>
</comment>
<dbReference type="AlphaFoldDB" id="A0A834LE30"/>
<dbReference type="Proteomes" id="UP000626092">
    <property type="component" value="Unassembled WGS sequence"/>
</dbReference>
<feature type="compositionally biased region" description="Basic and acidic residues" evidence="1">
    <location>
        <begin position="120"/>
        <end position="134"/>
    </location>
</feature>
<evidence type="ECO:0000256" key="1">
    <source>
        <dbReference type="SAM" id="MobiDB-lite"/>
    </source>
</evidence>
<dbReference type="EMBL" id="WJXA01000009">
    <property type="protein sequence ID" value="KAF7131897.1"/>
    <property type="molecule type" value="Genomic_DNA"/>
</dbReference>
<feature type="compositionally biased region" description="Polar residues" evidence="1">
    <location>
        <begin position="60"/>
        <end position="69"/>
    </location>
</feature>
<accession>A0A834LE30</accession>
<proteinExistence type="predicted"/>
<organism evidence="2 3">
    <name type="scientific">Rhododendron simsii</name>
    <name type="common">Sims's rhododendron</name>
    <dbReference type="NCBI Taxonomy" id="118357"/>
    <lineage>
        <taxon>Eukaryota</taxon>
        <taxon>Viridiplantae</taxon>
        <taxon>Streptophyta</taxon>
        <taxon>Embryophyta</taxon>
        <taxon>Tracheophyta</taxon>
        <taxon>Spermatophyta</taxon>
        <taxon>Magnoliopsida</taxon>
        <taxon>eudicotyledons</taxon>
        <taxon>Gunneridae</taxon>
        <taxon>Pentapetalae</taxon>
        <taxon>asterids</taxon>
        <taxon>Ericales</taxon>
        <taxon>Ericaceae</taxon>
        <taxon>Ericoideae</taxon>
        <taxon>Rhodoreae</taxon>
        <taxon>Rhododendron</taxon>
    </lineage>
</organism>
<gene>
    <name evidence="2" type="ORF">RHSIM_Rhsim09G0015100</name>
</gene>
<feature type="compositionally biased region" description="Polar residues" evidence="1">
    <location>
        <begin position="173"/>
        <end position="186"/>
    </location>
</feature>
<evidence type="ECO:0000313" key="3">
    <source>
        <dbReference type="Proteomes" id="UP000626092"/>
    </source>
</evidence>
<feature type="compositionally biased region" description="Basic and acidic residues" evidence="1">
    <location>
        <begin position="70"/>
        <end position="91"/>
    </location>
</feature>
<feature type="region of interest" description="Disordered" evidence="1">
    <location>
        <begin position="173"/>
        <end position="196"/>
    </location>
</feature>
<dbReference type="OrthoDB" id="1806663at2759"/>
<keyword evidence="3" id="KW-1185">Reference proteome</keyword>